<protein>
    <submittedName>
        <fullName evidence="1">Uncharacterized protein</fullName>
    </submittedName>
</protein>
<reference evidence="1 2" key="1">
    <citation type="submission" date="2017-02" db="EMBL/GenBank/DDBJ databases">
        <title>Blood Disease Bacterium A2-HR MARDI.</title>
        <authorList>
            <person name="Badrun R."/>
            <person name="Abu Bakar N."/>
            <person name="Laboh R."/>
        </authorList>
    </citation>
    <scope>NUCLEOTIDE SEQUENCE [LARGE SCALE GENOMIC DNA]</scope>
    <source>
        <strain evidence="1 2">A2-HR MARDI</strain>
    </source>
</reference>
<proteinExistence type="predicted"/>
<evidence type="ECO:0000313" key="2">
    <source>
        <dbReference type="Proteomes" id="UP000189628"/>
    </source>
</evidence>
<organism evidence="1 2">
    <name type="scientific">blood disease bacterium A2-HR MARDI</name>
    <dbReference type="NCBI Taxonomy" id="1944648"/>
    <lineage>
        <taxon>Bacteria</taxon>
        <taxon>Pseudomonadati</taxon>
        <taxon>Pseudomonadota</taxon>
        <taxon>Betaproteobacteria</taxon>
        <taxon>Burkholderiales</taxon>
        <taxon>Burkholderiaceae</taxon>
        <taxon>Ralstonia</taxon>
        <taxon>Ralstonia solanacearum species complex</taxon>
    </lineage>
</organism>
<sequence>MKKTVAVGESGLRIGEDHQNAKLTNAEVDLLLGLRAEGWSYRQLASKFEISKSQARNICKGLRRCQTAVGWRVVHVPDG</sequence>
<evidence type="ECO:0000313" key="1">
    <source>
        <dbReference type="EMBL" id="AQW29114.1"/>
    </source>
</evidence>
<dbReference type="Proteomes" id="UP000189628">
    <property type="component" value="Chromosome"/>
</dbReference>
<accession>A0A1U9VEK2</accession>
<gene>
    <name evidence="1" type="ORF">B0B51_03190</name>
</gene>
<name>A0A1U9VEK2_9RALS</name>
<dbReference type="RefSeq" id="WP_078221859.1">
    <property type="nucleotide sequence ID" value="NZ_CP019911.1"/>
</dbReference>
<dbReference type="EMBL" id="CP019911">
    <property type="protein sequence ID" value="AQW29114.1"/>
    <property type="molecule type" value="Genomic_DNA"/>
</dbReference>
<dbReference type="AlphaFoldDB" id="A0A1U9VEK2"/>